<evidence type="ECO:0000313" key="1">
    <source>
        <dbReference type="EMBL" id="XBS47582.1"/>
    </source>
</evidence>
<dbReference type="EMBL" id="PP856017">
    <property type="protein sequence ID" value="XBS47582.1"/>
    <property type="molecule type" value="Genomic_DNA"/>
</dbReference>
<name>A0AAU7PFJ3_9VIRU</name>
<dbReference type="GO" id="GO:0003676">
    <property type="term" value="F:nucleic acid binding"/>
    <property type="evidence" value="ECO:0007669"/>
    <property type="project" value="InterPro"/>
</dbReference>
<organism evidence="1">
    <name type="scientific">Burkholderia phage vB_BgluM-SURPRISE13</name>
    <dbReference type="NCBI Taxonomy" id="3159457"/>
    <lineage>
        <taxon>Viruses</taxon>
    </lineage>
</organism>
<dbReference type="Gene3D" id="3.30.420.10">
    <property type="entry name" value="Ribonuclease H-like superfamily/Ribonuclease H"/>
    <property type="match status" value="1"/>
</dbReference>
<accession>A0AAU7PFJ3</accession>
<dbReference type="InterPro" id="IPR036397">
    <property type="entry name" value="RNaseH_sf"/>
</dbReference>
<protein>
    <submittedName>
        <fullName evidence="1">Uncharacterized protein</fullName>
    </submittedName>
</protein>
<reference evidence="1" key="1">
    <citation type="submission" date="2024-05" db="EMBL/GenBank/DDBJ databases">
        <title>Isolation and characterization of the novel Burkholderia jumbo bacteriophage Surprise13.</title>
        <authorList>
            <person name="Supina B.S.I."/>
            <person name="Dennis J."/>
        </authorList>
    </citation>
    <scope>NUCLEOTIDE SEQUENCE</scope>
</reference>
<sequence>MIKDAKFAEKQLKTARNPEAVLRFVPRKDLSGEEIPGQPIPKLDVKEPLVFPKNAPQGITYGMYVPGKVPNTKFEIEQLQREWAVIKTTAYAKEVMLDEWPPLHTPIVVQIQGRMGYTEGFLCEHHFGKVEGTDLPNKEIVFMELCRDSGFEFTADAPVKYGANGVIQQALFIPVDFKNVIAWAYLDSDGQIFHKTRQWNQPIELFADCEFDDTTKTLLSVGLVNKWGRIHYAFDSAAAGRVVLNEWVKDNVVPILLDSPPGAFVTDLNAKKTTFREWLMQVLYIEQNRGDLLTDNVIIHVDFPTDVAYISELLHLGEGARIGQMREVTFKIDYVDAYPTKLKDAVQHNAAWDALAIWFHLGYFSYKVIDELGKQAQAAAAAKESQLPEKQKLPPLVEGLIKGALKHAPKK</sequence>
<proteinExistence type="predicted"/>
<gene>
    <name evidence="1" type="ORF">SURPRISE13_113</name>
</gene>